<dbReference type="AlphaFoldDB" id="A0A0F9EGE2"/>
<feature type="region of interest" description="Disordered" evidence="1">
    <location>
        <begin position="40"/>
        <end position="62"/>
    </location>
</feature>
<name>A0A0F9EGE2_9ZZZZ</name>
<evidence type="ECO:0000256" key="1">
    <source>
        <dbReference type="SAM" id="MobiDB-lite"/>
    </source>
</evidence>
<accession>A0A0F9EGE2</accession>
<evidence type="ECO:0000313" key="2">
    <source>
        <dbReference type="EMBL" id="KKL23053.1"/>
    </source>
</evidence>
<feature type="region of interest" description="Disordered" evidence="1">
    <location>
        <begin position="1"/>
        <end position="26"/>
    </location>
</feature>
<organism evidence="2">
    <name type="scientific">marine sediment metagenome</name>
    <dbReference type="NCBI Taxonomy" id="412755"/>
    <lineage>
        <taxon>unclassified sequences</taxon>
        <taxon>metagenomes</taxon>
        <taxon>ecological metagenomes</taxon>
    </lineage>
</organism>
<proteinExistence type="predicted"/>
<gene>
    <name evidence="2" type="ORF">LCGC14_2429260</name>
</gene>
<dbReference type="EMBL" id="LAZR01037117">
    <property type="protein sequence ID" value="KKL23053.1"/>
    <property type="molecule type" value="Genomic_DNA"/>
</dbReference>
<comment type="caution">
    <text evidence="2">The sequence shown here is derived from an EMBL/GenBank/DDBJ whole genome shotgun (WGS) entry which is preliminary data.</text>
</comment>
<reference evidence="2" key="1">
    <citation type="journal article" date="2015" name="Nature">
        <title>Complex archaea that bridge the gap between prokaryotes and eukaryotes.</title>
        <authorList>
            <person name="Spang A."/>
            <person name="Saw J.H."/>
            <person name="Jorgensen S.L."/>
            <person name="Zaremba-Niedzwiedzka K."/>
            <person name="Martijn J."/>
            <person name="Lind A.E."/>
            <person name="van Eijk R."/>
            <person name="Schleper C."/>
            <person name="Guy L."/>
            <person name="Ettema T.J."/>
        </authorList>
    </citation>
    <scope>NUCLEOTIDE SEQUENCE</scope>
</reference>
<sequence>MKAVAGGGSCRTDTAHKSCQTKPKREGLNMKWLLDRIRRQKHQHRETDEERAATEAASPDSTQPRLMLLVHDASAPASYQLQTFEDASTAEEFVQFWYPPTTEHGVLAFWAMHRKPVRWPGSSEERPAEVVILIRDEARREIVYPYSLPNMEAARSWVMKEAATGLDLRLVLMYWAVPAKIGRNRWGHVRITPAAPPSARRPELLRSSTVIVSKGGPDIVRLRSREFPWRSYVITQYHNHHIDSAYGTSPLMVGSPVHKAATEALALMLQAAALRTGPPVRYDPSDYHLEATGG</sequence>
<protein>
    <submittedName>
        <fullName evidence="2">Uncharacterized protein</fullName>
    </submittedName>
</protein>
<feature type="non-terminal residue" evidence="2">
    <location>
        <position position="294"/>
    </location>
</feature>